<dbReference type="Proteomes" id="UP000614610">
    <property type="component" value="Unassembled WGS sequence"/>
</dbReference>
<comment type="caution">
    <text evidence="1">The sequence shown here is derived from an EMBL/GenBank/DDBJ whole genome shotgun (WGS) entry which is preliminary data.</text>
</comment>
<accession>A0A8H8V101</accession>
<dbReference type="OrthoDB" id="5316364at2759"/>
<proteinExistence type="predicted"/>
<protein>
    <submittedName>
        <fullName evidence="1">Uncharacterized protein</fullName>
    </submittedName>
</protein>
<dbReference type="AlphaFoldDB" id="A0A8H8V101"/>
<name>A0A8H8V101_ORBOL</name>
<dbReference type="SUPFAM" id="SSF52047">
    <property type="entry name" value="RNI-like"/>
    <property type="match status" value="1"/>
</dbReference>
<sequence length="672" mass="78220">MALFERIPLEIEREIVSYLYRPRLLPRDTAVRNSPDLLNLIKCNSKLHNRYISYLYDELRFFFPCGIRDLYPPESNYNPRERYDFKLGSRSFSKMGLDSVRSFSLITRDSAVRTGYEHARDPEDEFTKVLYEAVFLPMSRNNILARLQHHRAEGKTPSYMPEILDNMSPNLVYLSIDVDGTVDGNLTAQDFDHLRFQSLQKIRLMIKPSLRNVQIAYSLLKAAPELLEVDLDFLSFLPGRVHSEDRYKHPSSDLDRKRDPETYFLECSALSGLSKLQRLSICYVDCGDLLASVKFENLADVSLKYCRNWDALAKHATNKKLRLKHLHISAEPSEIQGIKSFLDDGLEPGLETLIVTIGTIPDGNTFFSNLRKQESRNESIYFLKKESILKHGSTLRNIGFNVALGREDGYWEPESLTRYISVLPYLANIRTMLESSPKMRELSLVVPIMCVRDDLSEIEVDSFRNLRLETIEVLYLIPTSWPVCVHEDGTDGACPESGVRWVIIDFLEAAFQHYTERPKLRYVVFGLHSHMRPPFEYKVEWVDGVSQVEKLLQEDPDYYDEHRYRDQYAKPRDSAGTWRLETLDYEDYPEETNVELYHREWLEETQRKRLRRKKAQVYPIKWNPHLSEADVAKEITLGGPKAFPFKLYSAQFRDDDDMYGEISLSGLGLPMY</sequence>
<evidence type="ECO:0000313" key="1">
    <source>
        <dbReference type="EMBL" id="KAF3203638.1"/>
    </source>
</evidence>
<dbReference type="EMBL" id="WIWT01000077">
    <property type="protein sequence ID" value="KAF3203638.1"/>
    <property type="molecule type" value="Genomic_DNA"/>
</dbReference>
<organism evidence="1 2">
    <name type="scientific">Orbilia oligospora</name>
    <name type="common">Nematode-trapping fungus</name>
    <name type="synonym">Arthrobotrys oligospora</name>
    <dbReference type="NCBI Taxonomy" id="2813651"/>
    <lineage>
        <taxon>Eukaryota</taxon>
        <taxon>Fungi</taxon>
        <taxon>Dikarya</taxon>
        <taxon>Ascomycota</taxon>
        <taxon>Pezizomycotina</taxon>
        <taxon>Orbiliomycetes</taxon>
        <taxon>Orbiliales</taxon>
        <taxon>Orbiliaceae</taxon>
        <taxon>Orbilia</taxon>
    </lineage>
</organism>
<evidence type="ECO:0000313" key="2">
    <source>
        <dbReference type="Proteomes" id="UP000614610"/>
    </source>
</evidence>
<gene>
    <name evidence="1" type="ORF">TWF679_010169</name>
</gene>
<reference evidence="1" key="1">
    <citation type="submission" date="2019-06" db="EMBL/GenBank/DDBJ databases">
        <authorList>
            <person name="Palmer J.M."/>
        </authorList>
    </citation>
    <scope>NUCLEOTIDE SEQUENCE</scope>
    <source>
        <strain evidence="1">TWF679</strain>
    </source>
</reference>